<protein>
    <recommendedName>
        <fullName evidence="5">Energy transducer TonB</fullName>
    </recommendedName>
</protein>
<keyword evidence="2" id="KW-0812">Transmembrane</keyword>
<evidence type="ECO:0008006" key="5">
    <source>
        <dbReference type="Google" id="ProtNLM"/>
    </source>
</evidence>
<keyword evidence="4" id="KW-1185">Reference proteome</keyword>
<dbReference type="RefSeq" id="WP_261495556.1">
    <property type="nucleotide sequence ID" value="NZ_JAOCQF010000001.1"/>
</dbReference>
<evidence type="ECO:0000313" key="3">
    <source>
        <dbReference type="EMBL" id="MCT8329950.1"/>
    </source>
</evidence>
<dbReference type="Gene3D" id="3.30.1150.10">
    <property type="match status" value="1"/>
</dbReference>
<feature type="compositionally biased region" description="Low complexity" evidence="1">
    <location>
        <begin position="252"/>
        <end position="265"/>
    </location>
</feature>
<feature type="region of interest" description="Disordered" evidence="1">
    <location>
        <begin position="276"/>
        <end position="295"/>
    </location>
</feature>
<reference evidence="4" key="1">
    <citation type="submission" date="2023-07" db="EMBL/GenBank/DDBJ databases">
        <title>Defluviimonas sediminis sp. nov., isolated from mangrove sediment.</title>
        <authorList>
            <person name="Liu L."/>
            <person name="Li J."/>
            <person name="Huang Y."/>
            <person name="Pan J."/>
            <person name="Li M."/>
        </authorList>
    </citation>
    <scope>NUCLEOTIDE SEQUENCE [LARGE SCALE GENOMIC DNA]</scope>
    <source>
        <strain evidence="4">FT324</strain>
    </source>
</reference>
<dbReference type="Proteomes" id="UP001205601">
    <property type="component" value="Unassembled WGS sequence"/>
</dbReference>
<proteinExistence type="predicted"/>
<keyword evidence="2" id="KW-1133">Transmembrane helix</keyword>
<comment type="caution">
    <text evidence="3">The sequence shown here is derived from an EMBL/GenBank/DDBJ whole genome shotgun (WGS) entry which is preliminary data.</text>
</comment>
<feature type="compositionally biased region" description="Pro residues" evidence="1">
    <location>
        <begin position="151"/>
        <end position="170"/>
    </location>
</feature>
<evidence type="ECO:0000256" key="1">
    <source>
        <dbReference type="SAM" id="MobiDB-lite"/>
    </source>
</evidence>
<name>A0ABT2NLZ9_9RHOB</name>
<organism evidence="3 4">
    <name type="scientific">Albidovulum sediminis</name>
    <dbReference type="NCBI Taxonomy" id="3066345"/>
    <lineage>
        <taxon>Bacteria</taxon>
        <taxon>Pseudomonadati</taxon>
        <taxon>Pseudomonadota</taxon>
        <taxon>Alphaproteobacteria</taxon>
        <taxon>Rhodobacterales</taxon>
        <taxon>Paracoccaceae</taxon>
        <taxon>Albidovulum</taxon>
    </lineage>
</organism>
<gene>
    <name evidence="3" type="ORF">N5I32_10525</name>
</gene>
<feature type="compositionally biased region" description="Low complexity" evidence="1">
    <location>
        <begin position="171"/>
        <end position="199"/>
    </location>
</feature>
<feature type="region of interest" description="Disordered" evidence="1">
    <location>
        <begin position="62"/>
        <end position="265"/>
    </location>
</feature>
<evidence type="ECO:0000313" key="4">
    <source>
        <dbReference type="Proteomes" id="UP001205601"/>
    </source>
</evidence>
<dbReference type="EMBL" id="JAOCQF010000001">
    <property type="protein sequence ID" value="MCT8329950.1"/>
    <property type="molecule type" value="Genomic_DNA"/>
</dbReference>
<keyword evidence="2" id="KW-0472">Membrane</keyword>
<sequence>MPRQRSERIGFIVSGGVHLGAILWLLVGGIFFSHDIPPTSVATEVSLMSAAEFDALVAAAPRAPEETPLQPSLPEPPAAEEAAPAPVEEAEPETVTPEPPVAEPEPDVSPDVTELTPPAAEVTDTPPTAILPPTEEPSATIVTEIARKPTPRPAPRVAPVPTDAPEPDAAPAPEVVEQTVEAPAEEAQPQETQEAAAPEEAGEVLETEENKDPEEVASAAPLTSARPKPRPEKPVKPAATPETTPATPPEPAAAEAPPSQTQSDAVADALAEALAGAASEDPAPGTGTAASGPPMTGGEKDALVVAVKQCWNVGALSTDALRTIVTVSVAMSPDGRPDSGSIRMISYEGGTEASAKQAFEAGRRAILRCAGEGYPLPRDKYEQWKVIEIVFNPERMRLR</sequence>
<feature type="compositionally biased region" description="Low complexity" evidence="1">
    <location>
        <begin position="236"/>
        <end position="245"/>
    </location>
</feature>
<feature type="transmembrane region" description="Helical" evidence="2">
    <location>
        <begin position="12"/>
        <end position="32"/>
    </location>
</feature>
<evidence type="ECO:0000256" key="2">
    <source>
        <dbReference type="SAM" id="Phobius"/>
    </source>
</evidence>
<accession>A0ABT2NLZ9</accession>